<keyword evidence="6" id="KW-0961">Cell wall biogenesis/degradation</keyword>
<evidence type="ECO:0000256" key="3">
    <source>
        <dbReference type="ARBA" id="ARBA00022960"/>
    </source>
</evidence>
<keyword evidence="8" id="KW-0812">Transmembrane</keyword>
<feature type="transmembrane region" description="Helical" evidence="8">
    <location>
        <begin position="37"/>
        <end position="55"/>
    </location>
</feature>
<name>A0A2P5T2A5_9GAMM</name>
<dbReference type="AlphaFoldDB" id="A0A2P5T2A5"/>
<gene>
    <name evidence="9" type="primary">murI</name>
    <name evidence="9" type="ORF">CRV09_00005</name>
</gene>
<dbReference type="OrthoDB" id="9801055at2"/>
<dbReference type="GO" id="GO:0009252">
    <property type="term" value="P:peptidoglycan biosynthetic process"/>
    <property type="evidence" value="ECO:0007669"/>
    <property type="project" value="UniProtKB-UniRule"/>
</dbReference>
<comment type="catalytic activity">
    <reaction evidence="1">
        <text>L-glutamate = D-glutamate</text>
        <dbReference type="Rhea" id="RHEA:12813"/>
        <dbReference type="ChEBI" id="CHEBI:29985"/>
        <dbReference type="ChEBI" id="CHEBI:29986"/>
        <dbReference type="EC" id="5.1.1.3"/>
    </reaction>
</comment>
<dbReference type="InterPro" id="IPR001920">
    <property type="entry name" value="Asp/Glu_race"/>
</dbReference>
<evidence type="ECO:0000256" key="5">
    <source>
        <dbReference type="ARBA" id="ARBA00023235"/>
    </source>
</evidence>
<sequence length="238" mass="27274">MHYIYVFDNDSFPYGNKDDLFILKRIINIIETISKKYLISLAVIACNTASIIALIELRKYHLFPIIGLVPAIKPSVQITRNGIIGLLATHNTIYSNIVSDLISKFAGKCKILAIESSKLVILAEEKFIGKKIFLEDLRCILKPWLNNFKTPDTIILGCTHFVLLRDELKKIFPLNTYLVDSGIAIAYRVNWLLKYKKIKLGYLKENIAYCTSLNKKSNQLSRVFRDYGFPILKQLILN</sequence>
<dbReference type="SUPFAM" id="SSF53681">
    <property type="entry name" value="Aspartate/glutamate racemase"/>
    <property type="match status" value="2"/>
</dbReference>
<keyword evidence="8" id="KW-1133">Transmembrane helix</keyword>
<dbReference type="Proteomes" id="UP000295937">
    <property type="component" value="Unassembled WGS sequence"/>
</dbReference>
<dbReference type="InterPro" id="IPR018187">
    <property type="entry name" value="Asp/Glu_racemase_AS_1"/>
</dbReference>
<dbReference type="PANTHER" id="PTHR21198:SF2">
    <property type="entry name" value="GLUTAMATE RACEMASE"/>
    <property type="match status" value="1"/>
</dbReference>
<dbReference type="PROSITE" id="PS00923">
    <property type="entry name" value="ASP_GLU_RACEMASE_1"/>
    <property type="match status" value="1"/>
</dbReference>
<keyword evidence="8" id="KW-0472">Membrane</keyword>
<evidence type="ECO:0000256" key="1">
    <source>
        <dbReference type="ARBA" id="ARBA00001602"/>
    </source>
</evidence>
<dbReference type="Pfam" id="PF01177">
    <property type="entry name" value="Asp_Glu_race"/>
    <property type="match status" value="1"/>
</dbReference>
<dbReference type="RefSeq" id="WP_136132121.1">
    <property type="nucleotide sequence ID" value="NZ_PDKR01000001.1"/>
</dbReference>
<dbReference type="InterPro" id="IPR004391">
    <property type="entry name" value="Glu_race"/>
</dbReference>
<keyword evidence="5" id="KW-0413">Isomerase</keyword>
<dbReference type="GO" id="GO:0008881">
    <property type="term" value="F:glutamate racemase activity"/>
    <property type="evidence" value="ECO:0007669"/>
    <property type="project" value="UniProtKB-UniRule"/>
</dbReference>
<comment type="caution">
    <text evidence="9">The sequence shown here is derived from an EMBL/GenBank/DDBJ whole genome shotgun (WGS) entry which is preliminary data.</text>
</comment>
<proteinExistence type="predicted"/>
<reference evidence="9 10" key="1">
    <citation type="journal article" date="2018" name="Genome Biol. Evol.">
        <title>Cladogenesis and Genomic Streamlining in Extracellular Endosymbionts of Tropical Stink Bugs.</title>
        <authorList>
            <person name="Otero-Bravo A."/>
            <person name="Goffredi S."/>
            <person name="Sabree Z.L."/>
        </authorList>
    </citation>
    <scope>NUCLEOTIDE SEQUENCE [LARGE SCALE GENOMIC DNA]</scope>
    <source>
        <strain evidence="9 10">SoEO</strain>
    </source>
</reference>
<dbReference type="GO" id="GO:0071555">
    <property type="term" value="P:cell wall organization"/>
    <property type="evidence" value="ECO:0007669"/>
    <property type="project" value="UniProtKB-KW"/>
</dbReference>
<dbReference type="InterPro" id="IPR015942">
    <property type="entry name" value="Asp/Glu/hydantoin_racemase"/>
</dbReference>
<keyword evidence="3" id="KW-0133">Cell shape</keyword>
<evidence type="ECO:0000313" key="10">
    <source>
        <dbReference type="Proteomes" id="UP000295937"/>
    </source>
</evidence>
<dbReference type="GO" id="GO:0008360">
    <property type="term" value="P:regulation of cell shape"/>
    <property type="evidence" value="ECO:0007669"/>
    <property type="project" value="UniProtKB-KW"/>
</dbReference>
<dbReference type="EC" id="5.1.1.3" evidence="2 7"/>
<organism evidence="9 10">
    <name type="scientific">Candidatus Pantoea edessiphila</name>
    <dbReference type="NCBI Taxonomy" id="2044610"/>
    <lineage>
        <taxon>Bacteria</taxon>
        <taxon>Pseudomonadati</taxon>
        <taxon>Pseudomonadota</taxon>
        <taxon>Gammaproteobacteria</taxon>
        <taxon>Enterobacterales</taxon>
        <taxon>Erwiniaceae</taxon>
        <taxon>Pantoea</taxon>
    </lineage>
</organism>
<accession>A0A2P5T2A5</accession>
<evidence type="ECO:0000256" key="4">
    <source>
        <dbReference type="ARBA" id="ARBA00022984"/>
    </source>
</evidence>
<evidence type="ECO:0000256" key="2">
    <source>
        <dbReference type="ARBA" id="ARBA00013090"/>
    </source>
</evidence>
<dbReference type="NCBIfam" id="TIGR00067">
    <property type="entry name" value="glut_race"/>
    <property type="match status" value="1"/>
</dbReference>
<dbReference type="PANTHER" id="PTHR21198">
    <property type="entry name" value="GLUTAMATE RACEMASE"/>
    <property type="match status" value="1"/>
</dbReference>
<evidence type="ECO:0000313" key="9">
    <source>
        <dbReference type="EMBL" id="PPI88693.1"/>
    </source>
</evidence>
<evidence type="ECO:0000256" key="6">
    <source>
        <dbReference type="ARBA" id="ARBA00023316"/>
    </source>
</evidence>
<keyword evidence="4" id="KW-0573">Peptidoglycan synthesis</keyword>
<dbReference type="EMBL" id="PDKR01000001">
    <property type="protein sequence ID" value="PPI88693.1"/>
    <property type="molecule type" value="Genomic_DNA"/>
</dbReference>
<dbReference type="Gene3D" id="3.40.50.1860">
    <property type="match status" value="2"/>
</dbReference>
<evidence type="ECO:0000256" key="8">
    <source>
        <dbReference type="SAM" id="Phobius"/>
    </source>
</evidence>
<evidence type="ECO:0000256" key="7">
    <source>
        <dbReference type="NCBIfam" id="TIGR00067"/>
    </source>
</evidence>
<protein>
    <recommendedName>
        <fullName evidence="2 7">Glutamate racemase</fullName>
        <ecNumber evidence="2 7">5.1.1.3</ecNumber>
    </recommendedName>
</protein>